<dbReference type="EMBL" id="PYGB01000014">
    <property type="protein sequence ID" value="PSK81860.1"/>
    <property type="molecule type" value="Genomic_DNA"/>
</dbReference>
<dbReference type="GO" id="GO:0005886">
    <property type="term" value="C:plasma membrane"/>
    <property type="evidence" value="ECO:0007669"/>
    <property type="project" value="UniProtKB-SubCell"/>
</dbReference>
<dbReference type="InterPro" id="IPR008333">
    <property type="entry name" value="Cbr1-like_FAD-bd_dom"/>
</dbReference>
<keyword evidence="17" id="KW-0411">Iron-sulfur</keyword>
<evidence type="ECO:0000256" key="12">
    <source>
        <dbReference type="ARBA" id="ARBA00022714"/>
    </source>
</evidence>
<keyword evidence="13" id="KW-0479">Metal-binding</keyword>
<dbReference type="InterPro" id="IPR012675">
    <property type="entry name" value="Beta-grasp_dom_sf"/>
</dbReference>
<reference evidence="29 32" key="2">
    <citation type="submission" date="2018-03" db="EMBL/GenBank/DDBJ databases">
        <title>Genomic Encyclopedia of Archaeal and Bacterial Type Strains, Phase II (KMG-II): from individual species to whole genera.</title>
        <authorList>
            <person name="Goeker M."/>
        </authorList>
    </citation>
    <scope>NUCLEOTIDE SEQUENCE [LARGE SCALE GENOMIC DNA]</scope>
    <source>
        <strain evidence="29 32">DSM 29956</strain>
    </source>
</reference>
<evidence type="ECO:0000256" key="22">
    <source>
        <dbReference type="ARBA" id="ARBA00023136"/>
    </source>
</evidence>
<gene>
    <name evidence="30" type="primary">nqrF</name>
    <name evidence="29" type="ORF">CLV79_11478</name>
    <name evidence="30" type="ORF">LOS8367_01622</name>
</gene>
<keyword evidence="18" id="KW-0520">NAD</keyword>
<protein>
    <recommendedName>
        <fullName evidence="7">Na(+)-translocating NADH-quinone reductase subunit F</fullName>
        <ecNumber evidence="6">7.2.1.1</ecNumber>
    </recommendedName>
    <alternativeName>
        <fullName evidence="25">NQR complex subunit F</fullName>
    </alternativeName>
    <alternativeName>
        <fullName evidence="24">NQR-1 subunit F</fullName>
    </alternativeName>
</protein>
<comment type="subcellular location">
    <subcellularLocation>
        <location evidence="3">Cell inner membrane</location>
    </subcellularLocation>
</comment>
<dbReference type="PANTHER" id="PTHR43644:SF1">
    <property type="entry name" value="NAD(P)H-FLAVIN REDUCTASE"/>
    <property type="match status" value="1"/>
</dbReference>
<evidence type="ECO:0000256" key="14">
    <source>
        <dbReference type="ARBA" id="ARBA00022827"/>
    </source>
</evidence>
<dbReference type="PRINTS" id="PR00371">
    <property type="entry name" value="FPNCR"/>
</dbReference>
<dbReference type="InterPro" id="IPR039261">
    <property type="entry name" value="FNR_nucleotide-bd"/>
</dbReference>
<keyword evidence="10" id="KW-0997">Cell inner membrane</keyword>
<keyword evidence="30" id="KW-0560">Oxidoreductase</keyword>
<organism evidence="30 31">
    <name type="scientific">Limimaricola soesokkakensis</name>
    <dbReference type="NCBI Taxonomy" id="1343159"/>
    <lineage>
        <taxon>Bacteria</taxon>
        <taxon>Pseudomonadati</taxon>
        <taxon>Pseudomonadota</taxon>
        <taxon>Alphaproteobacteria</taxon>
        <taxon>Rhodobacterales</taxon>
        <taxon>Paracoccaceae</taxon>
        <taxon>Limimaricola</taxon>
    </lineage>
</organism>
<comment type="function">
    <text evidence="2">NQR complex catalyzes the reduction of ubiquinone-1 to ubiquinol by two successive reactions, coupled with the transport of Na(+) ions from the cytoplasm to the periplasm. The first step is catalyzed by NqrF, which accepts electrons from NADH and reduces ubiquinone-1 to ubisemiquinone by a one-electron transfer pathway.</text>
</comment>
<dbReference type="CDD" id="cd06188">
    <property type="entry name" value="NADH_quinone_reductase"/>
    <property type="match status" value="1"/>
</dbReference>
<dbReference type="InterPro" id="IPR010205">
    <property type="entry name" value="NqrF"/>
</dbReference>
<dbReference type="AlphaFoldDB" id="A0A1X6Z691"/>
<dbReference type="PANTHER" id="PTHR43644">
    <property type="entry name" value="NA(+)-TRANSLOCATING NADH-QUINONE REDUCTASE SUBUNIT"/>
    <property type="match status" value="1"/>
</dbReference>
<dbReference type="InterPro" id="IPR001433">
    <property type="entry name" value="OxRdtase_FAD/NAD-bd"/>
</dbReference>
<accession>A0A1X6Z691</accession>
<evidence type="ECO:0000259" key="28">
    <source>
        <dbReference type="PROSITE" id="PS51384"/>
    </source>
</evidence>
<dbReference type="NCBIfam" id="TIGR01941">
    <property type="entry name" value="nqrF"/>
    <property type="match status" value="1"/>
</dbReference>
<evidence type="ECO:0000256" key="1">
    <source>
        <dbReference type="ARBA" id="ARBA00001974"/>
    </source>
</evidence>
<feature type="domain" description="2Fe-2S ferredoxin-type" evidence="27">
    <location>
        <begin position="33"/>
        <end position="125"/>
    </location>
</feature>
<evidence type="ECO:0000313" key="30">
    <source>
        <dbReference type="EMBL" id="SLN40000.1"/>
    </source>
</evidence>
<evidence type="ECO:0000256" key="5">
    <source>
        <dbReference type="ARBA" id="ARBA00011309"/>
    </source>
</evidence>
<keyword evidence="32" id="KW-1185">Reference proteome</keyword>
<dbReference type="InterPro" id="IPR017927">
    <property type="entry name" value="FAD-bd_FR_type"/>
</dbReference>
<dbReference type="Pfam" id="PF00111">
    <property type="entry name" value="Fer2"/>
    <property type="match status" value="1"/>
</dbReference>
<dbReference type="RefSeq" id="WP_085895980.1">
    <property type="nucleotide sequence ID" value="NZ_FWFY01000004.1"/>
</dbReference>
<evidence type="ECO:0000256" key="11">
    <source>
        <dbReference type="ARBA" id="ARBA00022630"/>
    </source>
</evidence>
<evidence type="ECO:0000256" key="6">
    <source>
        <dbReference type="ARBA" id="ARBA00013099"/>
    </source>
</evidence>
<evidence type="ECO:0000256" key="24">
    <source>
        <dbReference type="ARBA" id="ARBA00030032"/>
    </source>
</evidence>
<evidence type="ECO:0000256" key="25">
    <source>
        <dbReference type="ARBA" id="ARBA00030787"/>
    </source>
</evidence>
<evidence type="ECO:0000313" key="32">
    <source>
        <dbReference type="Proteomes" id="UP000240624"/>
    </source>
</evidence>
<dbReference type="Gene3D" id="3.40.50.80">
    <property type="entry name" value="Nucleotide-binding domain of ferredoxin-NADP reductase (FNR) module"/>
    <property type="match status" value="1"/>
</dbReference>
<dbReference type="InterPro" id="IPR036010">
    <property type="entry name" value="2Fe-2S_ferredoxin-like_sf"/>
</dbReference>
<dbReference type="PROSITE" id="PS51085">
    <property type="entry name" value="2FE2S_FER_2"/>
    <property type="match status" value="1"/>
</dbReference>
<evidence type="ECO:0000256" key="21">
    <source>
        <dbReference type="ARBA" id="ARBA00023075"/>
    </source>
</evidence>
<evidence type="ECO:0000259" key="27">
    <source>
        <dbReference type="PROSITE" id="PS51085"/>
    </source>
</evidence>
<keyword evidence="14" id="KW-0274">FAD</keyword>
<dbReference type="Gene3D" id="3.10.20.30">
    <property type="match status" value="1"/>
</dbReference>
<dbReference type="EMBL" id="FWFY01000004">
    <property type="protein sequence ID" value="SLN40000.1"/>
    <property type="molecule type" value="Genomic_DNA"/>
</dbReference>
<dbReference type="GO" id="GO:0006814">
    <property type="term" value="P:sodium ion transport"/>
    <property type="evidence" value="ECO:0007669"/>
    <property type="project" value="UniProtKB-KW"/>
</dbReference>
<keyword evidence="8" id="KW-0813">Transport</keyword>
<keyword evidence="12" id="KW-0001">2Fe-2S</keyword>
<evidence type="ECO:0000256" key="3">
    <source>
        <dbReference type="ARBA" id="ARBA00004533"/>
    </source>
</evidence>
<comment type="similarity">
    <text evidence="4">Belongs to the NqrF family.</text>
</comment>
<comment type="catalytic activity">
    <reaction evidence="26">
        <text>a ubiquinone + n Na(+)(in) + NADH + H(+) = a ubiquinol + n Na(+)(out) + NAD(+)</text>
        <dbReference type="Rhea" id="RHEA:47748"/>
        <dbReference type="Rhea" id="RHEA-COMP:9565"/>
        <dbReference type="Rhea" id="RHEA-COMP:9566"/>
        <dbReference type="ChEBI" id="CHEBI:15378"/>
        <dbReference type="ChEBI" id="CHEBI:16389"/>
        <dbReference type="ChEBI" id="CHEBI:17976"/>
        <dbReference type="ChEBI" id="CHEBI:29101"/>
        <dbReference type="ChEBI" id="CHEBI:57540"/>
        <dbReference type="ChEBI" id="CHEBI:57945"/>
        <dbReference type="EC" id="7.2.1.1"/>
    </reaction>
</comment>
<dbReference type="InterPro" id="IPR001709">
    <property type="entry name" value="Flavoprot_Pyr_Nucl_cyt_Rdtase"/>
</dbReference>
<evidence type="ECO:0000256" key="9">
    <source>
        <dbReference type="ARBA" id="ARBA00022475"/>
    </source>
</evidence>
<name>A0A1X6Z691_9RHOB</name>
<dbReference type="CDD" id="cd00207">
    <property type="entry name" value="fer2"/>
    <property type="match status" value="1"/>
</dbReference>
<keyword evidence="15" id="KW-1278">Translocase</keyword>
<sequence>MTGVLAGVVLLVTLVLALSAALMMARRRLVPDLSIAVTVNDHAPFESRFGTDLLGALAAHDILLPAACGGAGTCGQCRVRVRGEPVAPMPAERARLSRAERRAGMHLACQLRLRGPVAVELPEALLGARGFDCTLLRARFLTPLIRELVLEAPSDVAGSVQAGAFVSLTAPPHDFGFDAIEVPERFAEDWSELRGLRAVMTAPATRAYSIASTPADLAQGHFVLLIRLALPPPDRPRLPPGAVSSWLFHVEKGTRIAASGPHGDFRAQAGTREMVLIGGGVGMAPLRAIIHEQLGQGASQPISFWYGARRRDDLYYTGEFAALARRYPNFRFEVALSDPRPDEPWGGRTGFVHAALRDGLLRDHAAPEACDYYLCGPPLMIAAVMGVLDEAGVPPTRIFFDDFGS</sequence>
<evidence type="ECO:0000256" key="17">
    <source>
        <dbReference type="ARBA" id="ARBA00023014"/>
    </source>
</evidence>
<evidence type="ECO:0000256" key="26">
    <source>
        <dbReference type="ARBA" id="ARBA00048891"/>
    </source>
</evidence>
<evidence type="ECO:0000256" key="15">
    <source>
        <dbReference type="ARBA" id="ARBA00022967"/>
    </source>
</evidence>
<proteinExistence type="inferred from homology"/>
<dbReference type="Pfam" id="PF00175">
    <property type="entry name" value="NAD_binding_1"/>
    <property type="match status" value="1"/>
</dbReference>
<evidence type="ECO:0000256" key="4">
    <source>
        <dbReference type="ARBA" id="ARBA00005570"/>
    </source>
</evidence>
<dbReference type="EC" id="7.2.1.1" evidence="6"/>
<evidence type="ECO:0000313" key="31">
    <source>
        <dbReference type="Proteomes" id="UP000193495"/>
    </source>
</evidence>
<dbReference type="Proteomes" id="UP000193495">
    <property type="component" value="Unassembled WGS sequence"/>
</dbReference>
<keyword evidence="22" id="KW-0472">Membrane</keyword>
<evidence type="ECO:0000256" key="7">
    <source>
        <dbReference type="ARBA" id="ARBA00019729"/>
    </source>
</evidence>
<keyword evidence="9" id="KW-1003">Cell membrane</keyword>
<dbReference type="SUPFAM" id="SSF52343">
    <property type="entry name" value="Ferredoxin reductase-like, C-terminal NADP-linked domain"/>
    <property type="match status" value="1"/>
</dbReference>
<keyword evidence="16" id="KW-0408">Iron</keyword>
<dbReference type="GO" id="GO:0046872">
    <property type="term" value="F:metal ion binding"/>
    <property type="evidence" value="ECO:0007669"/>
    <property type="project" value="UniProtKB-KW"/>
</dbReference>
<dbReference type="InterPro" id="IPR001041">
    <property type="entry name" value="2Fe-2S_ferredoxin-type"/>
</dbReference>
<evidence type="ECO:0000256" key="19">
    <source>
        <dbReference type="ARBA" id="ARBA00023053"/>
    </source>
</evidence>
<evidence type="ECO:0000256" key="13">
    <source>
        <dbReference type="ARBA" id="ARBA00022723"/>
    </source>
</evidence>
<evidence type="ECO:0000256" key="10">
    <source>
        <dbReference type="ARBA" id="ARBA00022519"/>
    </source>
</evidence>
<keyword evidence="11" id="KW-0285">Flavoprotein</keyword>
<feature type="domain" description="FAD-binding FR-type" evidence="28">
    <location>
        <begin position="128"/>
        <end position="268"/>
    </location>
</feature>
<keyword evidence="20" id="KW-0406">Ion transport</keyword>
<dbReference type="Gene3D" id="2.40.30.10">
    <property type="entry name" value="Translation factors"/>
    <property type="match status" value="1"/>
</dbReference>
<dbReference type="PROSITE" id="PS51384">
    <property type="entry name" value="FAD_FR"/>
    <property type="match status" value="1"/>
</dbReference>
<dbReference type="SUPFAM" id="SSF63380">
    <property type="entry name" value="Riboflavin synthase domain-like"/>
    <property type="match status" value="1"/>
</dbReference>
<comment type="cofactor">
    <cofactor evidence="1">
        <name>FAD</name>
        <dbReference type="ChEBI" id="CHEBI:57692"/>
    </cofactor>
</comment>
<dbReference type="InterPro" id="IPR017938">
    <property type="entry name" value="Riboflavin_synthase-like_b-brl"/>
</dbReference>
<evidence type="ECO:0000256" key="18">
    <source>
        <dbReference type="ARBA" id="ARBA00023027"/>
    </source>
</evidence>
<keyword evidence="19" id="KW-0915">Sodium</keyword>
<evidence type="ECO:0000313" key="29">
    <source>
        <dbReference type="EMBL" id="PSK81860.1"/>
    </source>
</evidence>
<dbReference type="Pfam" id="PF00970">
    <property type="entry name" value="FAD_binding_6"/>
    <property type="match status" value="1"/>
</dbReference>
<comment type="subunit">
    <text evidence="5">Composed of six subunits; NqrA, NqrB, NqrC, NqrD, NqrE and NqrF.</text>
</comment>
<dbReference type="GO" id="GO:0016655">
    <property type="term" value="F:oxidoreductase activity, acting on NAD(P)H, quinone or similar compound as acceptor"/>
    <property type="evidence" value="ECO:0007669"/>
    <property type="project" value="InterPro"/>
</dbReference>
<reference evidence="30 31" key="1">
    <citation type="submission" date="2017-03" db="EMBL/GenBank/DDBJ databases">
        <authorList>
            <person name="Afonso C.L."/>
            <person name="Miller P.J."/>
            <person name="Scott M.A."/>
            <person name="Spackman E."/>
            <person name="Goraichik I."/>
            <person name="Dimitrov K.M."/>
            <person name="Suarez D.L."/>
            <person name="Swayne D.E."/>
        </authorList>
    </citation>
    <scope>NUCLEOTIDE SEQUENCE [LARGE SCALE GENOMIC DNA]</scope>
    <source>
        <strain evidence="30 31">CECT 8367</strain>
    </source>
</reference>
<evidence type="ECO:0000256" key="20">
    <source>
        <dbReference type="ARBA" id="ARBA00023065"/>
    </source>
</evidence>
<evidence type="ECO:0000256" key="16">
    <source>
        <dbReference type="ARBA" id="ARBA00023004"/>
    </source>
</evidence>
<keyword evidence="21 29" id="KW-0830">Ubiquinone</keyword>
<dbReference type="OrthoDB" id="9806195at2"/>
<dbReference type="SUPFAM" id="SSF54292">
    <property type="entry name" value="2Fe-2S ferredoxin-like"/>
    <property type="match status" value="1"/>
</dbReference>
<keyword evidence="23" id="KW-0739">Sodium transport</keyword>
<evidence type="ECO:0000256" key="23">
    <source>
        <dbReference type="ARBA" id="ARBA00023201"/>
    </source>
</evidence>
<evidence type="ECO:0000256" key="8">
    <source>
        <dbReference type="ARBA" id="ARBA00022448"/>
    </source>
</evidence>
<evidence type="ECO:0000256" key="2">
    <source>
        <dbReference type="ARBA" id="ARBA00002972"/>
    </source>
</evidence>
<dbReference type="GO" id="GO:0051537">
    <property type="term" value="F:2 iron, 2 sulfur cluster binding"/>
    <property type="evidence" value="ECO:0007669"/>
    <property type="project" value="UniProtKB-KW"/>
</dbReference>
<dbReference type="Proteomes" id="UP000240624">
    <property type="component" value="Unassembled WGS sequence"/>
</dbReference>